<dbReference type="InterPro" id="IPR000515">
    <property type="entry name" value="MetI-like"/>
</dbReference>
<evidence type="ECO:0000256" key="4">
    <source>
        <dbReference type="ARBA" id="ARBA00022692"/>
    </source>
</evidence>
<comment type="caution">
    <text evidence="9">The sequence shown here is derived from an EMBL/GenBank/DDBJ whole genome shotgun (WGS) entry which is preliminary data.</text>
</comment>
<dbReference type="Proteomes" id="UP000540568">
    <property type="component" value="Unassembled WGS sequence"/>
</dbReference>
<feature type="transmembrane region" description="Helical" evidence="7">
    <location>
        <begin position="224"/>
        <end position="242"/>
    </location>
</feature>
<name>A0A7W3PG76_9MICO</name>
<keyword evidence="9" id="KW-0762">Sugar transport</keyword>
<evidence type="ECO:0000256" key="5">
    <source>
        <dbReference type="ARBA" id="ARBA00022989"/>
    </source>
</evidence>
<gene>
    <name evidence="9" type="ORF">FHX71_004907</name>
</gene>
<evidence type="ECO:0000256" key="1">
    <source>
        <dbReference type="ARBA" id="ARBA00004651"/>
    </source>
</evidence>
<dbReference type="GO" id="GO:0055085">
    <property type="term" value="P:transmembrane transport"/>
    <property type="evidence" value="ECO:0007669"/>
    <property type="project" value="InterPro"/>
</dbReference>
<feature type="transmembrane region" description="Helical" evidence="7">
    <location>
        <begin position="127"/>
        <end position="147"/>
    </location>
</feature>
<feature type="transmembrane region" description="Helical" evidence="7">
    <location>
        <begin position="94"/>
        <end position="115"/>
    </location>
</feature>
<keyword evidence="3" id="KW-1003">Cell membrane</keyword>
<evidence type="ECO:0000313" key="9">
    <source>
        <dbReference type="EMBL" id="MBA8810900.1"/>
    </source>
</evidence>
<dbReference type="SUPFAM" id="SSF161098">
    <property type="entry name" value="MetI-like"/>
    <property type="match status" value="1"/>
</dbReference>
<reference evidence="9 10" key="1">
    <citation type="submission" date="2020-07" db="EMBL/GenBank/DDBJ databases">
        <title>Sequencing the genomes of 1000 actinobacteria strains.</title>
        <authorList>
            <person name="Klenk H.-P."/>
        </authorList>
    </citation>
    <scope>NUCLEOTIDE SEQUENCE [LARGE SCALE GENOMIC DNA]</scope>
    <source>
        <strain evidence="9 10">DSM 44121</strain>
    </source>
</reference>
<dbReference type="PROSITE" id="PS50928">
    <property type="entry name" value="ABC_TM1"/>
    <property type="match status" value="1"/>
</dbReference>
<evidence type="ECO:0000256" key="2">
    <source>
        <dbReference type="ARBA" id="ARBA00022448"/>
    </source>
</evidence>
<evidence type="ECO:0000256" key="7">
    <source>
        <dbReference type="RuleBase" id="RU363032"/>
    </source>
</evidence>
<feature type="transmembrane region" description="Helical" evidence="7">
    <location>
        <begin position="284"/>
        <end position="305"/>
    </location>
</feature>
<evidence type="ECO:0000259" key="8">
    <source>
        <dbReference type="PROSITE" id="PS50928"/>
    </source>
</evidence>
<evidence type="ECO:0000256" key="6">
    <source>
        <dbReference type="ARBA" id="ARBA00023136"/>
    </source>
</evidence>
<dbReference type="InterPro" id="IPR035906">
    <property type="entry name" value="MetI-like_sf"/>
</dbReference>
<feature type="transmembrane region" description="Helical" evidence="7">
    <location>
        <begin position="29"/>
        <end position="52"/>
    </location>
</feature>
<keyword evidence="5 7" id="KW-1133">Transmembrane helix</keyword>
<dbReference type="EMBL" id="JACGWV010000003">
    <property type="protein sequence ID" value="MBA8810900.1"/>
    <property type="molecule type" value="Genomic_DNA"/>
</dbReference>
<dbReference type="Gene3D" id="1.10.3720.10">
    <property type="entry name" value="MetI-like"/>
    <property type="match status" value="1"/>
</dbReference>
<evidence type="ECO:0000256" key="3">
    <source>
        <dbReference type="ARBA" id="ARBA00022475"/>
    </source>
</evidence>
<keyword evidence="2 7" id="KW-0813">Transport</keyword>
<keyword evidence="10" id="KW-1185">Reference proteome</keyword>
<keyword evidence="6 7" id="KW-0472">Membrane</keyword>
<dbReference type="CDD" id="cd06261">
    <property type="entry name" value="TM_PBP2"/>
    <property type="match status" value="1"/>
</dbReference>
<dbReference type="AlphaFoldDB" id="A0A7W3PG76"/>
<comment type="subcellular location">
    <subcellularLocation>
        <location evidence="1 7">Cell membrane</location>
        <topology evidence="1 7">Multi-pass membrane protein</topology>
    </subcellularLocation>
</comment>
<organism evidence="9 10">
    <name type="scientific">Promicromonospora sukumoe</name>
    <dbReference type="NCBI Taxonomy" id="88382"/>
    <lineage>
        <taxon>Bacteria</taxon>
        <taxon>Bacillati</taxon>
        <taxon>Actinomycetota</taxon>
        <taxon>Actinomycetes</taxon>
        <taxon>Micrococcales</taxon>
        <taxon>Promicromonosporaceae</taxon>
        <taxon>Promicromonospora</taxon>
    </lineage>
</organism>
<dbReference type="Pfam" id="PF00528">
    <property type="entry name" value="BPD_transp_1"/>
    <property type="match status" value="1"/>
</dbReference>
<feature type="domain" description="ABC transmembrane type-1" evidence="8">
    <location>
        <begin position="90"/>
        <end position="303"/>
    </location>
</feature>
<keyword evidence="4 7" id="KW-0812">Transmembrane</keyword>
<protein>
    <submittedName>
        <fullName evidence="9">Multiple sugar transport system permease protein</fullName>
    </submittedName>
</protein>
<proteinExistence type="inferred from homology"/>
<dbReference type="InterPro" id="IPR050809">
    <property type="entry name" value="UgpAE/MalFG_permease"/>
</dbReference>
<sequence>MGRVREGRLRTARGAPTSKLRTRENRDGITLVAPVVLVVAAIIVVPIVWTVVLSFQDARYVDVARNGLFNEVTLDNYADVLTSPAFWQALVTTVQYSVATTVGSITVGLVAALAFRDRFRFRAPLRAVMLLPYVAPVVATTFVWQVALNPQYGVVNAFGTQVLGWEHPVNFLSAAPTALLTVIVYDIWRYFPFAFLFLGAALTGLSKEIEEAAVVDGATPLQKFWFVVLPQLLPTVALLVLFRMVMAFNEFDDVYLLTGGAAGTQVASVRVFEQLTGSSDIGGASATAAVMAVFLGVALAIYLRLTARQREESR</sequence>
<accession>A0A7W3PG76</accession>
<comment type="similarity">
    <text evidence="7">Belongs to the binding-protein-dependent transport system permease family.</text>
</comment>
<dbReference type="PANTHER" id="PTHR43227:SF8">
    <property type="entry name" value="DIACETYLCHITOBIOSE UPTAKE SYSTEM PERMEASE PROTEIN DASB"/>
    <property type="match status" value="1"/>
</dbReference>
<dbReference type="PANTHER" id="PTHR43227">
    <property type="entry name" value="BLL4140 PROTEIN"/>
    <property type="match status" value="1"/>
</dbReference>
<dbReference type="GO" id="GO:0005886">
    <property type="term" value="C:plasma membrane"/>
    <property type="evidence" value="ECO:0007669"/>
    <property type="project" value="UniProtKB-SubCell"/>
</dbReference>
<dbReference type="RefSeq" id="WP_182620113.1">
    <property type="nucleotide sequence ID" value="NZ_BAAATF010000009.1"/>
</dbReference>
<feature type="transmembrane region" description="Helical" evidence="7">
    <location>
        <begin position="190"/>
        <end position="209"/>
    </location>
</feature>
<evidence type="ECO:0000313" key="10">
    <source>
        <dbReference type="Proteomes" id="UP000540568"/>
    </source>
</evidence>